<name>A0ABR2JS49_9EUKA</name>
<organism evidence="1 2">
    <name type="scientific">Tritrichomonas musculus</name>
    <dbReference type="NCBI Taxonomy" id="1915356"/>
    <lineage>
        <taxon>Eukaryota</taxon>
        <taxon>Metamonada</taxon>
        <taxon>Parabasalia</taxon>
        <taxon>Tritrichomonadida</taxon>
        <taxon>Tritrichomonadidae</taxon>
        <taxon>Tritrichomonas</taxon>
    </lineage>
</organism>
<proteinExistence type="predicted"/>
<comment type="caution">
    <text evidence="1">The sequence shown here is derived from an EMBL/GenBank/DDBJ whole genome shotgun (WGS) entry which is preliminary data.</text>
</comment>
<evidence type="ECO:0000313" key="2">
    <source>
        <dbReference type="Proteomes" id="UP001470230"/>
    </source>
</evidence>
<evidence type="ECO:0000313" key="1">
    <source>
        <dbReference type="EMBL" id="KAK8881633.1"/>
    </source>
</evidence>
<dbReference type="Proteomes" id="UP001470230">
    <property type="component" value="Unassembled WGS sequence"/>
</dbReference>
<keyword evidence="2" id="KW-1185">Reference proteome</keyword>
<protein>
    <submittedName>
        <fullName evidence="1">Uncharacterized protein</fullName>
    </submittedName>
</protein>
<dbReference type="EMBL" id="JAPFFF010000010">
    <property type="protein sequence ID" value="KAK8881633.1"/>
    <property type="molecule type" value="Genomic_DNA"/>
</dbReference>
<sequence length="276" mass="32040">MEFLDESYFTEDQSWIIHLRAIEKMTYRQMQAAWQIAHANEEDEYLSSGAIKTCFRRSSLALKWKKGKQYGKDFYLSKPDIEILKKYISDRCDNDDPSDAKDLLEEALLIRKQRQIKAINFLRKIDCCNIADELENNEIDQPVRSWINANLSDLDSKIRAARIVDDDRYFSCCPEIIEPFFNLLERCLDGVQPPLVFGADELRFDPTIKKKFIVPDSISEFLVPDAVTQVPHITVMFTHNIIGEHIPPFVILPKLENCPNEIKNKVNFGQIWCCSA</sequence>
<accession>A0ABR2JS49</accession>
<gene>
    <name evidence="1" type="ORF">M9Y10_004377</name>
</gene>
<reference evidence="1 2" key="1">
    <citation type="submission" date="2024-04" db="EMBL/GenBank/DDBJ databases">
        <title>Tritrichomonas musculus Genome.</title>
        <authorList>
            <person name="Alves-Ferreira E."/>
            <person name="Grigg M."/>
            <person name="Lorenzi H."/>
            <person name="Galac M."/>
        </authorList>
    </citation>
    <scope>NUCLEOTIDE SEQUENCE [LARGE SCALE GENOMIC DNA]</scope>
    <source>
        <strain evidence="1 2">EAF2021</strain>
    </source>
</reference>